<dbReference type="EMBL" id="MU003819">
    <property type="protein sequence ID" value="KAF2718845.1"/>
    <property type="molecule type" value="Genomic_DNA"/>
</dbReference>
<dbReference type="GO" id="GO:0019760">
    <property type="term" value="P:glucosinolate metabolic process"/>
    <property type="evidence" value="ECO:0007669"/>
    <property type="project" value="UniProtKB-ARBA"/>
</dbReference>
<accession>A0A9P4UNC1</accession>
<gene>
    <name evidence="4" type="ORF">K431DRAFT_305721</name>
</gene>
<dbReference type="OrthoDB" id="10250130at2759"/>
<keyword evidence="5" id="KW-1185">Reference proteome</keyword>
<dbReference type="PANTHER" id="PTHR47435">
    <property type="entry name" value="KELCH REPEAT PROTEIN (AFU_ORTHOLOGUE AFUA_5G12780)"/>
    <property type="match status" value="1"/>
</dbReference>
<dbReference type="PANTHER" id="PTHR47435:SF4">
    <property type="entry name" value="KELCH REPEAT PROTEIN (AFU_ORTHOLOGUE AFUA_5G12780)"/>
    <property type="match status" value="1"/>
</dbReference>
<evidence type="ECO:0000256" key="1">
    <source>
        <dbReference type="ARBA" id="ARBA00022737"/>
    </source>
</evidence>
<dbReference type="SUPFAM" id="SSF117281">
    <property type="entry name" value="Kelch motif"/>
    <property type="match status" value="1"/>
</dbReference>
<evidence type="ECO:0000256" key="3">
    <source>
        <dbReference type="SAM" id="MobiDB-lite"/>
    </source>
</evidence>
<protein>
    <recommendedName>
        <fullName evidence="6">Galactose oxidase</fullName>
    </recommendedName>
</protein>
<feature type="compositionally biased region" description="Basic and acidic residues" evidence="3">
    <location>
        <begin position="170"/>
        <end position="180"/>
    </location>
</feature>
<dbReference type="Proteomes" id="UP000799441">
    <property type="component" value="Unassembled WGS sequence"/>
</dbReference>
<comment type="caution">
    <text evidence="4">The sequence shown here is derived from an EMBL/GenBank/DDBJ whole genome shotgun (WGS) entry which is preliminary data.</text>
</comment>
<evidence type="ECO:0000313" key="5">
    <source>
        <dbReference type="Proteomes" id="UP000799441"/>
    </source>
</evidence>
<name>A0A9P4UNC1_9PEZI</name>
<evidence type="ECO:0000313" key="4">
    <source>
        <dbReference type="EMBL" id="KAF2718845.1"/>
    </source>
</evidence>
<keyword evidence="1" id="KW-0677">Repeat</keyword>
<evidence type="ECO:0008006" key="6">
    <source>
        <dbReference type="Google" id="ProtNLM"/>
    </source>
</evidence>
<evidence type="ECO:0000256" key="2">
    <source>
        <dbReference type="ARBA" id="ARBA00023004"/>
    </source>
</evidence>
<reference evidence="4" key="1">
    <citation type="journal article" date="2020" name="Stud. Mycol.">
        <title>101 Dothideomycetes genomes: a test case for predicting lifestyles and emergence of pathogens.</title>
        <authorList>
            <person name="Haridas S."/>
            <person name="Albert R."/>
            <person name="Binder M."/>
            <person name="Bloem J."/>
            <person name="Labutti K."/>
            <person name="Salamov A."/>
            <person name="Andreopoulos B."/>
            <person name="Baker S."/>
            <person name="Barry K."/>
            <person name="Bills G."/>
            <person name="Bluhm B."/>
            <person name="Cannon C."/>
            <person name="Castanera R."/>
            <person name="Culley D."/>
            <person name="Daum C."/>
            <person name="Ezra D."/>
            <person name="Gonzalez J."/>
            <person name="Henrissat B."/>
            <person name="Kuo A."/>
            <person name="Liang C."/>
            <person name="Lipzen A."/>
            <person name="Lutzoni F."/>
            <person name="Magnuson J."/>
            <person name="Mondo S."/>
            <person name="Nolan M."/>
            <person name="Ohm R."/>
            <person name="Pangilinan J."/>
            <person name="Park H.-J."/>
            <person name="Ramirez L."/>
            <person name="Alfaro M."/>
            <person name="Sun H."/>
            <person name="Tritt A."/>
            <person name="Yoshinaga Y."/>
            <person name="Zwiers L.-H."/>
            <person name="Turgeon B."/>
            <person name="Goodwin S."/>
            <person name="Spatafora J."/>
            <person name="Crous P."/>
            <person name="Grigoriev I."/>
        </authorList>
    </citation>
    <scope>NUCLEOTIDE SEQUENCE</scope>
    <source>
        <strain evidence="4">CBS 116435</strain>
    </source>
</reference>
<dbReference type="AlphaFoldDB" id="A0A9P4UNC1"/>
<feature type="region of interest" description="Disordered" evidence="3">
    <location>
        <begin position="155"/>
        <end position="223"/>
    </location>
</feature>
<dbReference type="Pfam" id="PF24681">
    <property type="entry name" value="Kelch_KLHDC2_KLHL20_DRC7"/>
    <property type="match status" value="1"/>
</dbReference>
<dbReference type="InterPro" id="IPR015915">
    <property type="entry name" value="Kelch-typ_b-propeller"/>
</dbReference>
<proteinExistence type="predicted"/>
<dbReference type="Gene3D" id="2.120.10.80">
    <property type="entry name" value="Kelch-type beta propeller"/>
    <property type="match status" value="2"/>
</dbReference>
<keyword evidence="2" id="KW-0408">Iron</keyword>
<feature type="region of interest" description="Disordered" evidence="3">
    <location>
        <begin position="278"/>
        <end position="316"/>
    </location>
</feature>
<sequence>MSEAAGVAYGLKNIVEGAVLLAKGIYDPTLPLKAKLTTIDDVPVPRSKHTISIVKGRAYIFGGLTGNVDHGEELAENDMNIVVLPSLEGVGSADFKRVQAGSKAPSKRYDHSAAVIEDRIYIFGGRTEEGLLDEACVWVYDTSANGWSRLDVAGEKRPPARGAHASVASEHPRSASRRTDVGSLPQQPPDPATVLPEPDAPDSHGTVLIQGGTGKDGDGLSDMWSFDISSRRWEEFPSHPPPTSKSPSLAMVENRLYTFAHSQVHYLDFTQSSFDDRGGKGELGLAPLGPWSTIPPHSPSEHDRPGERSGATLTPVTTGQGRNYLLLLGGESLAGDQLQDVWALQLKPEGMTAASFKDAARMTVKANTGETQWAEVKYYNQDGVMIQEGQAGRGIGERRGVAASKGTEVDGATVVFWGGVQHNGRFRGDGVMLTVDR</sequence>
<organism evidence="4 5">
    <name type="scientific">Polychaeton citri CBS 116435</name>
    <dbReference type="NCBI Taxonomy" id="1314669"/>
    <lineage>
        <taxon>Eukaryota</taxon>
        <taxon>Fungi</taxon>
        <taxon>Dikarya</taxon>
        <taxon>Ascomycota</taxon>
        <taxon>Pezizomycotina</taxon>
        <taxon>Dothideomycetes</taxon>
        <taxon>Dothideomycetidae</taxon>
        <taxon>Capnodiales</taxon>
        <taxon>Capnodiaceae</taxon>
        <taxon>Polychaeton</taxon>
    </lineage>
</organism>